<comment type="caution">
    <text evidence="6">The sequence shown here is derived from an EMBL/GenBank/DDBJ whole genome shotgun (WGS) entry which is preliminary data.</text>
</comment>
<dbReference type="PROSITE" id="PS51257">
    <property type="entry name" value="PROKAR_LIPOPROTEIN"/>
    <property type="match status" value="1"/>
</dbReference>
<keyword evidence="6" id="KW-0808">Transferase</keyword>
<dbReference type="PANTHER" id="PTHR12714:SF9">
    <property type="entry name" value="PROTEIN-S-ISOPRENYLCYSTEINE O-METHYLTRANSFERASE"/>
    <property type="match status" value="1"/>
</dbReference>
<evidence type="ECO:0000256" key="1">
    <source>
        <dbReference type="ARBA" id="ARBA00004127"/>
    </source>
</evidence>
<evidence type="ECO:0000313" key="7">
    <source>
        <dbReference type="Proteomes" id="UP000274920"/>
    </source>
</evidence>
<keyword evidence="2 5" id="KW-0812">Transmembrane</keyword>
<keyword evidence="4 5" id="KW-0472">Membrane</keyword>
<accession>A0A426DIP8</accession>
<feature type="transmembrane region" description="Helical" evidence="5">
    <location>
        <begin position="54"/>
        <end position="74"/>
    </location>
</feature>
<dbReference type="GO" id="GO:0012505">
    <property type="term" value="C:endomembrane system"/>
    <property type="evidence" value="ECO:0007669"/>
    <property type="project" value="UniProtKB-SubCell"/>
</dbReference>
<reference evidence="6" key="1">
    <citation type="submission" date="2018-10" db="EMBL/GenBank/DDBJ databases">
        <title>Schaedlerella arabinophila gen. nov. sp. nov., isolated from the mouse intestinal tract and comparative analysis with the genome of the closely related altered Schaedler flora strain ASF502.</title>
        <authorList>
            <person name="Miyake S."/>
            <person name="Soh M."/>
            <person name="Seedorf H."/>
        </authorList>
    </citation>
    <scope>NUCLEOTIDE SEQUENCE [LARGE SCALE GENOMIC DNA]</scope>
    <source>
        <strain evidence="6">DSM 106076</strain>
    </source>
</reference>
<dbReference type="Pfam" id="PF04191">
    <property type="entry name" value="PEMT"/>
    <property type="match status" value="1"/>
</dbReference>
<comment type="subcellular location">
    <subcellularLocation>
        <location evidence="1">Endomembrane system</location>
        <topology evidence="1">Multi-pass membrane protein</topology>
    </subcellularLocation>
</comment>
<feature type="transmembrane region" description="Helical" evidence="5">
    <location>
        <begin position="133"/>
        <end position="160"/>
    </location>
</feature>
<dbReference type="GO" id="GO:0032259">
    <property type="term" value="P:methylation"/>
    <property type="evidence" value="ECO:0007669"/>
    <property type="project" value="UniProtKB-KW"/>
</dbReference>
<dbReference type="PANTHER" id="PTHR12714">
    <property type="entry name" value="PROTEIN-S ISOPRENYLCYSTEINE O-METHYLTRANSFERASE"/>
    <property type="match status" value="1"/>
</dbReference>
<dbReference type="EMBL" id="RHJS01000002">
    <property type="protein sequence ID" value="RRK32521.1"/>
    <property type="molecule type" value="Genomic_DNA"/>
</dbReference>
<feature type="transmembrane region" description="Helical" evidence="5">
    <location>
        <begin position="80"/>
        <end position="98"/>
    </location>
</feature>
<gene>
    <name evidence="6" type="ORF">EBB54_15010</name>
</gene>
<dbReference type="AlphaFoldDB" id="A0A426DIP8"/>
<organism evidence="6 7">
    <name type="scientific">Schaedlerella arabinosiphila</name>
    <dbReference type="NCBI Taxonomy" id="2044587"/>
    <lineage>
        <taxon>Bacteria</taxon>
        <taxon>Bacillati</taxon>
        <taxon>Bacillota</taxon>
        <taxon>Clostridia</taxon>
        <taxon>Lachnospirales</taxon>
        <taxon>Lachnospiraceae</taxon>
        <taxon>Schaedlerella</taxon>
    </lineage>
</organism>
<evidence type="ECO:0000256" key="3">
    <source>
        <dbReference type="ARBA" id="ARBA00022989"/>
    </source>
</evidence>
<dbReference type="Proteomes" id="UP000274920">
    <property type="component" value="Unassembled WGS sequence"/>
</dbReference>
<evidence type="ECO:0000256" key="2">
    <source>
        <dbReference type="ARBA" id="ARBA00022692"/>
    </source>
</evidence>
<feature type="transmembrane region" description="Helical" evidence="5">
    <location>
        <begin position="6"/>
        <end position="24"/>
    </location>
</feature>
<sequence>MKFQITGIVILLIFYGCYFIKMISQSQKGIRTDQIGKGKEGAAKTIELVMKGSAYLVFAAELFSILFHVCLLPTPMRLVGAAAGAAGAAIFVVSVLTMQDSWRAGVSKTEETALVTNGIYQISRNPAFLGFDLVHIGIGLMFFNWGLFAAVLFAGVMLHLQIVYVEEAFLTEAFGQEYLEYKKKVCRYLGRK</sequence>
<evidence type="ECO:0000313" key="6">
    <source>
        <dbReference type="EMBL" id="RRK32521.1"/>
    </source>
</evidence>
<keyword evidence="6" id="KW-0489">Methyltransferase</keyword>
<dbReference type="RefSeq" id="WP_125127982.1">
    <property type="nucleotide sequence ID" value="NZ_RHJS01000002.1"/>
</dbReference>
<dbReference type="GO" id="GO:0008168">
    <property type="term" value="F:methyltransferase activity"/>
    <property type="evidence" value="ECO:0007669"/>
    <property type="project" value="UniProtKB-KW"/>
</dbReference>
<protein>
    <submittedName>
        <fullName evidence="6">Isoprenylcysteine carboxylmethyltransferase family protein</fullName>
    </submittedName>
</protein>
<dbReference type="InterPro" id="IPR007318">
    <property type="entry name" value="Phopholipid_MeTrfase"/>
</dbReference>
<name>A0A426DIP8_9FIRM</name>
<keyword evidence="7" id="KW-1185">Reference proteome</keyword>
<evidence type="ECO:0000256" key="4">
    <source>
        <dbReference type="ARBA" id="ARBA00023136"/>
    </source>
</evidence>
<proteinExistence type="predicted"/>
<evidence type="ECO:0000256" key="5">
    <source>
        <dbReference type="SAM" id="Phobius"/>
    </source>
</evidence>
<dbReference type="Gene3D" id="1.20.120.1630">
    <property type="match status" value="1"/>
</dbReference>
<keyword evidence="3 5" id="KW-1133">Transmembrane helix</keyword>